<name>A0AAD2ACQ1_9LAMI</name>
<evidence type="ECO:0000313" key="5">
    <source>
        <dbReference type="Proteomes" id="UP000834106"/>
    </source>
</evidence>
<dbReference type="PROSITE" id="PS51826">
    <property type="entry name" value="PSBD"/>
    <property type="match status" value="1"/>
</dbReference>
<feature type="domain" description="Peripheral subunit-binding (PSBD)" evidence="3">
    <location>
        <begin position="88"/>
        <end position="125"/>
    </location>
</feature>
<gene>
    <name evidence="4" type="ORF">FPE_LOCUS30032</name>
</gene>
<dbReference type="GO" id="GO:0004742">
    <property type="term" value="F:dihydrolipoyllysine-residue acetyltransferase activity"/>
    <property type="evidence" value="ECO:0007669"/>
    <property type="project" value="TreeGrafter"/>
</dbReference>
<evidence type="ECO:0000313" key="4">
    <source>
        <dbReference type="EMBL" id="CAI9782602.1"/>
    </source>
</evidence>
<dbReference type="AlphaFoldDB" id="A0AAD2ACQ1"/>
<comment type="similarity">
    <text evidence="1">Belongs to the 2-oxoacid dehydrogenase family.</text>
</comment>
<keyword evidence="5" id="KW-1185">Reference proteome</keyword>
<dbReference type="PANTHER" id="PTHR23151">
    <property type="entry name" value="DIHYDROLIPOAMIDE ACETYL/SUCCINYL-TRANSFERASE-RELATED"/>
    <property type="match status" value="1"/>
</dbReference>
<proteinExistence type="inferred from homology"/>
<sequence>MMLYKLSQVTFLRSKPLLEVSTPSTQVPIPKPSINIIAITVEEEEDVTKIKDYQPSTSDSALESKTSPTPSPPKEETEAPPSAGSLIFTGPLAKKLAEDHNISLSTIKGTSPDRRIVRADIEDSRGKEPLQAPNAAATDAAGLDYTDIPHSQIRKVECIARSFRREEDIH</sequence>
<dbReference type="InterPro" id="IPR045257">
    <property type="entry name" value="E2/Pdx1"/>
</dbReference>
<protein>
    <recommendedName>
        <fullName evidence="3">Peripheral subunit-binding (PSBD) domain-containing protein</fullName>
    </recommendedName>
</protein>
<evidence type="ECO:0000256" key="1">
    <source>
        <dbReference type="ARBA" id="ARBA00007317"/>
    </source>
</evidence>
<evidence type="ECO:0000259" key="3">
    <source>
        <dbReference type="PROSITE" id="PS51826"/>
    </source>
</evidence>
<dbReference type="InterPro" id="IPR004167">
    <property type="entry name" value="PSBD"/>
</dbReference>
<dbReference type="InterPro" id="IPR036625">
    <property type="entry name" value="E3-bd_dom_sf"/>
</dbReference>
<evidence type="ECO:0000256" key="2">
    <source>
        <dbReference type="SAM" id="MobiDB-lite"/>
    </source>
</evidence>
<dbReference type="Proteomes" id="UP000834106">
    <property type="component" value="Chromosome 19"/>
</dbReference>
<dbReference type="EMBL" id="OU503054">
    <property type="protein sequence ID" value="CAI9782602.1"/>
    <property type="molecule type" value="Genomic_DNA"/>
</dbReference>
<dbReference type="PANTHER" id="PTHR23151:SF90">
    <property type="entry name" value="DIHYDROLIPOYLLYSINE-RESIDUE ACETYLTRANSFERASE COMPONENT OF PYRUVATE DEHYDROGENASE COMPLEX, MITOCHONDRIAL-RELATED"/>
    <property type="match status" value="1"/>
</dbReference>
<organism evidence="4 5">
    <name type="scientific">Fraxinus pennsylvanica</name>
    <dbReference type="NCBI Taxonomy" id="56036"/>
    <lineage>
        <taxon>Eukaryota</taxon>
        <taxon>Viridiplantae</taxon>
        <taxon>Streptophyta</taxon>
        <taxon>Embryophyta</taxon>
        <taxon>Tracheophyta</taxon>
        <taxon>Spermatophyta</taxon>
        <taxon>Magnoliopsida</taxon>
        <taxon>eudicotyledons</taxon>
        <taxon>Gunneridae</taxon>
        <taxon>Pentapetalae</taxon>
        <taxon>asterids</taxon>
        <taxon>lamiids</taxon>
        <taxon>Lamiales</taxon>
        <taxon>Oleaceae</taxon>
        <taxon>Oleeae</taxon>
        <taxon>Fraxinus</taxon>
    </lineage>
</organism>
<dbReference type="GO" id="GO:0045254">
    <property type="term" value="C:pyruvate dehydrogenase complex"/>
    <property type="evidence" value="ECO:0007669"/>
    <property type="project" value="InterPro"/>
</dbReference>
<dbReference type="SUPFAM" id="SSF47005">
    <property type="entry name" value="Peripheral subunit-binding domain of 2-oxo acid dehydrogenase complex"/>
    <property type="match status" value="1"/>
</dbReference>
<reference evidence="4" key="1">
    <citation type="submission" date="2023-05" db="EMBL/GenBank/DDBJ databases">
        <authorList>
            <person name="Huff M."/>
        </authorList>
    </citation>
    <scope>NUCLEOTIDE SEQUENCE</scope>
</reference>
<dbReference type="GO" id="GO:0006086">
    <property type="term" value="P:pyruvate decarboxylation to acetyl-CoA"/>
    <property type="evidence" value="ECO:0007669"/>
    <property type="project" value="InterPro"/>
</dbReference>
<dbReference type="Gene3D" id="4.10.320.10">
    <property type="entry name" value="E3-binding domain"/>
    <property type="match status" value="1"/>
</dbReference>
<feature type="region of interest" description="Disordered" evidence="2">
    <location>
        <begin position="48"/>
        <end position="89"/>
    </location>
</feature>
<accession>A0AAD2ACQ1</accession>
<dbReference type="Pfam" id="PF02817">
    <property type="entry name" value="E3_binding"/>
    <property type="match status" value="1"/>
</dbReference>